<feature type="chain" id="PRO_5047502588" description="Secreted protein" evidence="1">
    <location>
        <begin position="38"/>
        <end position="131"/>
    </location>
</feature>
<reference evidence="3" key="1">
    <citation type="journal article" date="2019" name="Int. J. Syst. Evol. Microbiol.">
        <title>The Global Catalogue of Microorganisms (GCM) 10K type strain sequencing project: providing services to taxonomists for standard genome sequencing and annotation.</title>
        <authorList>
            <consortium name="The Broad Institute Genomics Platform"/>
            <consortium name="The Broad Institute Genome Sequencing Center for Infectious Disease"/>
            <person name="Wu L."/>
            <person name="Ma J."/>
        </authorList>
    </citation>
    <scope>NUCLEOTIDE SEQUENCE [LARGE SCALE GENOMIC DNA]</scope>
    <source>
        <strain evidence="3">CGMCC 4.7638</strain>
    </source>
</reference>
<keyword evidence="1" id="KW-0732">Signal</keyword>
<dbReference type="EMBL" id="JBHUKQ010000017">
    <property type="protein sequence ID" value="MFD2485741.1"/>
    <property type="molecule type" value="Genomic_DNA"/>
</dbReference>
<protein>
    <recommendedName>
        <fullName evidence="4">Secreted protein</fullName>
    </recommendedName>
</protein>
<comment type="caution">
    <text evidence="2">The sequence shown here is derived from an EMBL/GenBank/DDBJ whole genome shotgun (WGS) entry which is preliminary data.</text>
</comment>
<evidence type="ECO:0000256" key="1">
    <source>
        <dbReference type="SAM" id="SignalP"/>
    </source>
</evidence>
<organism evidence="2 3">
    <name type="scientific">Amycolatopsis albidoflavus</name>
    <dbReference type="NCBI Taxonomy" id="102226"/>
    <lineage>
        <taxon>Bacteria</taxon>
        <taxon>Bacillati</taxon>
        <taxon>Actinomycetota</taxon>
        <taxon>Actinomycetes</taxon>
        <taxon>Pseudonocardiales</taxon>
        <taxon>Pseudonocardiaceae</taxon>
        <taxon>Amycolatopsis</taxon>
    </lineage>
</organism>
<dbReference type="Proteomes" id="UP001597542">
    <property type="component" value="Unassembled WGS sequence"/>
</dbReference>
<proteinExistence type="predicted"/>
<gene>
    <name evidence="2" type="ORF">ACFSUT_36080</name>
</gene>
<feature type="signal peptide" evidence="1">
    <location>
        <begin position="1"/>
        <end position="37"/>
    </location>
</feature>
<evidence type="ECO:0000313" key="3">
    <source>
        <dbReference type="Proteomes" id="UP001597542"/>
    </source>
</evidence>
<dbReference type="RefSeq" id="WP_344269350.1">
    <property type="nucleotide sequence ID" value="NZ_BAAAHV010000007.1"/>
</dbReference>
<accession>A0ABW5I9Y6</accession>
<name>A0ABW5I9Y6_9PSEU</name>
<evidence type="ECO:0008006" key="4">
    <source>
        <dbReference type="Google" id="ProtNLM"/>
    </source>
</evidence>
<keyword evidence="3" id="KW-1185">Reference proteome</keyword>
<evidence type="ECO:0000313" key="2">
    <source>
        <dbReference type="EMBL" id="MFD2485741.1"/>
    </source>
</evidence>
<sequence length="131" mass="13696">MVRFTGPGSLSERAAKPFIAIALTIVALFAGASVATAAPAAEPLTGTLSSAGSHTAPDAVPPVFNCNYYSRAPFHDVAISCAVRAGVMRVYLVCSNNAQVYGPVMYAGNIYRFVLSCPGVPVRTINWQSLS</sequence>